<proteinExistence type="predicted"/>
<name>A0ABC8RPL6_9AQUA</name>
<keyword evidence="1" id="KW-0812">Transmembrane</keyword>
<keyword evidence="1" id="KW-0472">Membrane</keyword>
<dbReference type="EMBL" id="CAUOFW020001591">
    <property type="protein sequence ID" value="CAK9146515.1"/>
    <property type="molecule type" value="Genomic_DNA"/>
</dbReference>
<keyword evidence="1" id="KW-1133">Transmembrane helix</keyword>
<accession>A0ABC8RPL6</accession>
<sequence>MFSLFTGFRFHEIMSANHKQIGVMMKGFDWFSFCSDREDKLYSSLLFAVFCFIYYVFQLSYRGIVSCQTLEFLQPFYIVHDLTNFLLVASSFCFSVRVAHLFHISY</sequence>
<keyword evidence="3" id="KW-1185">Reference proteome</keyword>
<dbReference type="Proteomes" id="UP001642360">
    <property type="component" value="Unassembled WGS sequence"/>
</dbReference>
<feature type="transmembrane region" description="Helical" evidence="1">
    <location>
        <begin position="77"/>
        <end position="99"/>
    </location>
</feature>
<evidence type="ECO:0000313" key="2">
    <source>
        <dbReference type="EMBL" id="CAK9146515.1"/>
    </source>
</evidence>
<dbReference type="AlphaFoldDB" id="A0ABC8RPL6"/>
<evidence type="ECO:0000313" key="3">
    <source>
        <dbReference type="Proteomes" id="UP001642360"/>
    </source>
</evidence>
<feature type="transmembrane region" description="Helical" evidence="1">
    <location>
        <begin position="41"/>
        <end position="57"/>
    </location>
</feature>
<organism evidence="2 3">
    <name type="scientific">Ilex paraguariensis</name>
    <name type="common">yerba mate</name>
    <dbReference type="NCBI Taxonomy" id="185542"/>
    <lineage>
        <taxon>Eukaryota</taxon>
        <taxon>Viridiplantae</taxon>
        <taxon>Streptophyta</taxon>
        <taxon>Embryophyta</taxon>
        <taxon>Tracheophyta</taxon>
        <taxon>Spermatophyta</taxon>
        <taxon>Magnoliopsida</taxon>
        <taxon>eudicotyledons</taxon>
        <taxon>Gunneridae</taxon>
        <taxon>Pentapetalae</taxon>
        <taxon>asterids</taxon>
        <taxon>campanulids</taxon>
        <taxon>Aquifoliales</taxon>
        <taxon>Aquifoliaceae</taxon>
        <taxon>Ilex</taxon>
    </lineage>
</organism>
<reference evidence="2 3" key="1">
    <citation type="submission" date="2024-02" db="EMBL/GenBank/DDBJ databases">
        <authorList>
            <person name="Vignale AGUSTIN F."/>
            <person name="Sosa J E."/>
            <person name="Modenutti C."/>
        </authorList>
    </citation>
    <scope>NUCLEOTIDE SEQUENCE [LARGE SCALE GENOMIC DNA]</scope>
</reference>
<evidence type="ECO:0000256" key="1">
    <source>
        <dbReference type="SAM" id="Phobius"/>
    </source>
</evidence>
<comment type="caution">
    <text evidence="2">The sequence shown here is derived from an EMBL/GenBank/DDBJ whole genome shotgun (WGS) entry which is preliminary data.</text>
</comment>
<gene>
    <name evidence="2" type="ORF">ILEXP_LOCUS14370</name>
</gene>
<protein>
    <submittedName>
        <fullName evidence="2">Uncharacterized protein</fullName>
    </submittedName>
</protein>